<dbReference type="InterPro" id="IPR037171">
    <property type="entry name" value="NagB/RpiA_transferase-like"/>
</dbReference>
<gene>
    <name evidence="7" type="ORF">F4554_003116</name>
</gene>
<dbReference type="GO" id="GO:0003700">
    <property type="term" value="F:DNA-binding transcription factor activity"/>
    <property type="evidence" value="ECO:0007669"/>
    <property type="project" value="InterPro"/>
</dbReference>
<dbReference type="Pfam" id="PF00455">
    <property type="entry name" value="DeoRC"/>
    <property type="match status" value="1"/>
</dbReference>
<dbReference type="Gene3D" id="1.10.10.10">
    <property type="entry name" value="Winged helix-like DNA-binding domain superfamily/Winged helix DNA-binding domain"/>
    <property type="match status" value="1"/>
</dbReference>
<dbReference type="InterPro" id="IPR014036">
    <property type="entry name" value="DeoR-like_C"/>
</dbReference>
<dbReference type="EMBL" id="JACBZH010000001">
    <property type="protein sequence ID" value="NYH90478.1"/>
    <property type="molecule type" value="Genomic_DNA"/>
</dbReference>
<name>A0A852ZF23_9ACTN</name>
<evidence type="ECO:0000256" key="1">
    <source>
        <dbReference type="ARBA" id="ARBA00021390"/>
    </source>
</evidence>
<keyword evidence="8" id="KW-1185">Reference proteome</keyword>
<dbReference type="SMART" id="SM00420">
    <property type="entry name" value="HTH_DEOR"/>
    <property type="match status" value="1"/>
</dbReference>
<accession>A0A852ZF23</accession>
<dbReference type="Proteomes" id="UP000579605">
    <property type="component" value="Unassembled WGS sequence"/>
</dbReference>
<evidence type="ECO:0000313" key="8">
    <source>
        <dbReference type="Proteomes" id="UP000579605"/>
    </source>
</evidence>
<comment type="caution">
    <text evidence="7">The sequence shown here is derived from an EMBL/GenBank/DDBJ whole genome shotgun (WGS) entry which is preliminary data.</text>
</comment>
<dbReference type="SUPFAM" id="SSF46785">
    <property type="entry name" value="Winged helix' DNA-binding domain"/>
    <property type="match status" value="1"/>
</dbReference>
<evidence type="ECO:0000256" key="5">
    <source>
        <dbReference type="ARBA" id="ARBA00024937"/>
    </source>
</evidence>
<reference evidence="7 8" key="1">
    <citation type="submission" date="2020-07" db="EMBL/GenBank/DDBJ databases">
        <title>Sequencing the genomes of 1000 actinobacteria strains.</title>
        <authorList>
            <person name="Klenk H.-P."/>
        </authorList>
    </citation>
    <scope>NUCLEOTIDE SEQUENCE [LARGE SCALE GENOMIC DNA]</scope>
    <source>
        <strain evidence="7 8">DSM 18448</strain>
    </source>
</reference>
<evidence type="ECO:0000259" key="6">
    <source>
        <dbReference type="PROSITE" id="PS51000"/>
    </source>
</evidence>
<evidence type="ECO:0000256" key="2">
    <source>
        <dbReference type="ARBA" id="ARBA00022491"/>
    </source>
</evidence>
<dbReference type="InterPro" id="IPR036388">
    <property type="entry name" value="WH-like_DNA-bd_sf"/>
</dbReference>
<proteinExistence type="predicted"/>
<keyword evidence="2" id="KW-0678">Repressor</keyword>
<dbReference type="AlphaFoldDB" id="A0A852ZF23"/>
<dbReference type="PANTHER" id="PTHR30363:SF4">
    <property type="entry name" value="GLYCEROL-3-PHOSPHATE REGULON REPRESSOR"/>
    <property type="match status" value="1"/>
</dbReference>
<organism evidence="7 8">
    <name type="scientific">Actinopolymorpha rutila</name>
    <dbReference type="NCBI Taxonomy" id="446787"/>
    <lineage>
        <taxon>Bacteria</taxon>
        <taxon>Bacillati</taxon>
        <taxon>Actinomycetota</taxon>
        <taxon>Actinomycetes</taxon>
        <taxon>Propionibacteriales</taxon>
        <taxon>Actinopolymorphaceae</taxon>
        <taxon>Actinopolymorpha</taxon>
    </lineage>
</organism>
<keyword evidence="3" id="KW-0805">Transcription regulation</keyword>
<dbReference type="SUPFAM" id="SSF100950">
    <property type="entry name" value="NagB/RpiA/CoA transferase-like"/>
    <property type="match status" value="1"/>
</dbReference>
<evidence type="ECO:0000256" key="3">
    <source>
        <dbReference type="ARBA" id="ARBA00023015"/>
    </source>
</evidence>
<protein>
    <recommendedName>
        <fullName evidence="1">Lactose phosphotransferase system repressor</fullName>
    </recommendedName>
</protein>
<dbReference type="SMART" id="SM01134">
    <property type="entry name" value="DeoRC"/>
    <property type="match status" value="1"/>
</dbReference>
<dbReference type="InterPro" id="IPR036390">
    <property type="entry name" value="WH_DNA-bd_sf"/>
</dbReference>
<keyword evidence="4" id="KW-0804">Transcription</keyword>
<dbReference type="InterPro" id="IPR050313">
    <property type="entry name" value="Carb_Metab_HTH_regulators"/>
</dbReference>
<comment type="function">
    <text evidence="5">Repressor of the lactose catabolism operon. Galactose-6-phosphate is the inducer.</text>
</comment>
<dbReference type="PRINTS" id="PR00037">
    <property type="entry name" value="HTHLACR"/>
</dbReference>
<dbReference type="InterPro" id="IPR001034">
    <property type="entry name" value="DeoR_HTH"/>
</dbReference>
<dbReference type="Gene3D" id="3.40.50.1360">
    <property type="match status" value="1"/>
</dbReference>
<evidence type="ECO:0000256" key="4">
    <source>
        <dbReference type="ARBA" id="ARBA00023163"/>
    </source>
</evidence>
<dbReference type="Pfam" id="PF08220">
    <property type="entry name" value="HTH_DeoR"/>
    <property type="match status" value="1"/>
</dbReference>
<sequence>MMVEADNRPDRLGLGRTAGMYAEERQLEILTRARADGRVEVAGLADALDVTQETVRRDLTVLERQGLLRRVHGGAIPVERLGYEPRLATRREQQREEKTRIARAALDQLPAEGAVLLDSGSTPEALARLLPTDRELTVVTNSLPIATLLADRPQLSVWSLGGLVRGRTYATVDDWARRQLEELSVEVAFLGTNAVTAGHGLSTPLPTEAAVKAAMVAAGKRRVLLADHSKFGRTSFCRFADLADFDVVVTGTELGEAEAAEVEASGPTVVRA</sequence>
<dbReference type="PANTHER" id="PTHR30363">
    <property type="entry name" value="HTH-TYPE TRANSCRIPTIONAL REGULATOR SRLR-RELATED"/>
    <property type="match status" value="1"/>
</dbReference>
<dbReference type="PROSITE" id="PS51000">
    <property type="entry name" value="HTH_DEOR_2"/>
    <property type="match status" value="1"/>
</dbReference>
<evidence type="ECO:0000313" key="7">
    <source>
        <dbReference type="EMBL" id="NYH90478.1"/>
    </source>
</evidence>
<feature type="domain" description="HTH deoR-type" evidence="6">
    <location>
        <begin position="22"/>
        <end position="77"/>
    </location>
</feature>